<organism evidence="1 2">
    <name type="scientific">Trichoderma asperellum (strain ATCC 204424 / CBS 433.97 / NBRC 101777)</name>
    <dbReference type="NCBI Taxonomy" id="1042311"/>
    <lineage>
        <taxon>Eukaryota</taxon>
        <taxon>Fungi</taxon>
        <taxon>Dikarya</taxon>
        <taxon>Ascomycota</taxon>
        <taxon>Pezizomycotina</taxon>
        <taxon>Sordariomycetes</taxon>
        <taxon>Hypocreomycetidae</taxon>
        <taxon>Hypocreales</taxon>
        <taxon>Hypocreaceae</taxon>
        <taxon>Trichoderma</taxon>
    </lineage>
</organism>
<keyword evidence="2" id="KW-1185">Reference proteome</keyword>
<gene>
    <name evidence="1" type="ORF">M441DRAFT_151612</name>
</gene>
<proteinExistence type="predicted"/>
<sequence length="277" mass="29949">MAEAIGWINDAVSFFQFLESLIPGSQAAYSTVRVEAGLNGNGLSGADGTISMIRIYDNNQNLIGQTDGGYVSSGGYSDFSIEQSGNEQAVFAQIYSSNDAVCVSYASTSWTDGSQYAWVGDWGYLCGLPCAPRCTWIDGDDTNGLYAQSLLIDWTSFGQSNQNTDPNSFCGYPALRSYTSSGGEVVKRDKTPKLDSRLVISSAASHNATELCLSETSRGPDLVSMAEGVFCDMATKEVLPLCDQGTKHDCFHVDSRTKLLSNETTHAKSYTKVLQWK</sequence>
<dbReference type="Proteomes" id="UP000240493">
    <property type="component" value="Unassembled WGS sequence"/>
</dbReference>
<evidence type="ECO:0000313" key="1">
    <source>
        <dbReference type="EMBL" id="PTB36152.1"/>
    </source>
</evidence>
<protein>
    <submittedName>
        <fullName evidence="1">Uncharacterized protein</fullName>
    </submittedName>
</protein>
<evidence type="ECO:0000313" key="2">
    <source>
        <dbReference type="Proteomes" id="UP000240493"/>
    </source>
</evidence>
<dbReference type="AlphaFoldDB" id="A0A2T3YUA2"/>
<name>A0A2T3YUA2_TRIA4</name>
<reference evidence="1 2" key="1">
    <citation type="submission" date="2016-07" db="EMBL/GenBank/DDBJ databases">
        <title>Multiple horizontal gene transfer events from other fungi enriched the ability of initially mycotrophic Trichoderma (Ascomycota) to feed on dead plant biomass.</title>
        <authorList>
            <consortium name="DOE Joint Genome Institute"/>
            <person name="Aerts A."/>
            <person name="Atanasova L."/>
            <person name="Chenthamara K."/>
            <person name="Zhang J."/>
            <person name="Grujic M."/>
            <person name="Henrissat B."/>
            <person name="Kuo A."/>
            <person name="Salamov A."/>
            <person name="Lipzen A."/>
            <person name="Labutti K."/>
            <person name="Barry K."/>
            <person name="Miao Y."/>
            <person name="Rahimi M.J."/>
            <person name="Shen Q."/>
            <person name="Grigoriev I.V."/>
            <person name="Kubicek C.P."/>
            <person name="Druzhinina I.S."/>
        </authorList>
    </citation>
    <scope>NUCLEOTIDE SEQUENCE [LARGE SCALE GENOMIC DNA]</scope>
    <source>
        <strain evidence="1 2">CBS 433.97</strain>
    </source>
</reference>
<dbReference type="EMBL" id="KZ679271">
    <property type="protein sequence ID" value="PTB36152.1"/>
    <property type="molecule type" value="Genomic_DNA"/>
</dbReference>
<dbReference type="OrthoDB" id="5365129at2759"/>
<accession>A0A2T3YUA2</accession>
<dbReference type="STRING" id="1042311.A0A2T3YUA2"/>